<evidence type="ECO:0008006" key="3">
    <source>
        <dbReference type="Google" id="ProtNLM"/>
    </source>
</evidence>
<dbReference type="RefSeq" id="WP_139255550.1">
    <property type="nucleotide sequence ID" value="NZ_FPKW01000035.1"/>
</dbReference>
<sequence>MNNKIYLLFFVVAFTTLYGQVGINTPDPQATLDIVGDPSNTLKLDGVIAPRLRGAELAAKTYTAAQTGAIVYVTLAAGTLTGQVINVSAPGYYYFDGSVWKSIGSGSGGSTTLNTGTGLNVSGSGATATPYNVDMKPAIKFMYMPSISINTSAPGIALTRNLYGEYTAQFGTPSAQNPGSAGAPIPVFAATDLNYYVTYFDPAVFANVSITDAGTLNYDVIGSATSCSFINVVFVLK</sequence>
<dbReference type="STRING" id="1612149.SAMN05216324_1357"/>
<keyword evidence="2" id="KW-1185">Reference proteome</keyword>
<organism evidence="1 2">
    <name type="scientific">Chryseobacterium limigenitum</name>
    <dbReference type="NCBI Taxonomy" id="1612149"/>
    <lineage>
        <taxon>Bacteria</taxon>
        <taxon>Pseudomonadati</taxon>
        <taxon>Bacteroidota</taxon>
        <taxon>Flavobacteriia</taxon>
        <taxon>Flavobacteriales</taxon>
        <taxon>Weeksellaceae</taxon>
        <taxon>Chryseobacterium group</taxon>
        <taxon>Chryseobacterium</taxon>
    </lineage>
</organism>
<accession>A0A1K2IZ23</accession>
<dbReference type="EMBL" id="FPKW01000035">
    <property type="protein sequence ID" value="SFZ97035.1"/>
    <property type="molecule type" value="Genomic_DNA"/>
</dbReference>
<evidence type="ECO:0000313" key="2">
    <source>
        <dbReference type="Proteomes" id="UP000182034"/>
    </source>
</evidence>
<dbReference type="OrthoDB" id="9808953at2"/>
<dbReference type="AlphaFoldDB" id="A0A1K2IZ23"/>
<reference evidence="2" key="1">
    <citation type="submission" date="2016-10" db="EMBL/GenBank/DDBJ databases">
        <authorList>
            <person name="Varghese N."/>
            <person name="Submissions S."/>
        </authorList>
    </citation>
    <scope>NUCLEOTIDE SEQUENCE [LARGE SCALE GENOMIC DNA]</scope>
    <source>
        <strain evidence="2">SUR2</strain>
    </source>
</reference>
<gene>
    <name evidence="1" type="ORF">SAMN05216324_1357</name>
</gene>
<protein>
    <recommendedName>
        <fullName evidence="3">BclA C-terminal domain-containing protein</fullName>
    </recommendedName>
</protein>
<proteinExistence type="predicted"/>
<name>A0A1K2IZ23_9FLAO</name>
<evidence type="ECO:0000313" key="1">
    <source>
        <dbReference type="EMBL" id="SFZ97035.1"/>
    </source>
</evidence>
<dbReference type="Proteomes" id="UP000182034">
    <property type="component" value="Unassembled WGS sequence"/>
</dbReference>